<name>A0ABQ9X6B8_9EUKA</name>
<gene>
    <name evidence="1" type="ORF">BLNAU_17720</name>
</gene>
<keyword evidence="2" id="KW-1185">Reference proteome</keyword>
<proteinExistence type="predicted"/>
<dbReference type="Proteomes" id="UP001281761">
    <property type="component" value="Unassembled WGS sequence"/>
</dbReference>
<organism evidence="1 2">
    <name type="scientific">Blattamonas nauphoetae</name>
    <dbReference type="NCBI Taxonomy" id="2049346"/>
    <lineage>
        <taxon>Eukaryota</taxon>
        <taxon>Metamonada</taxon>
        <taxon>Preaxostyla</taxon>
        <taxon>Oxymonadida</taxon>
        <taxon>Blattamonas</taxon>
    </lineage>
</organism>
<dbReference type="EMBL" id="JARBJD010000204">
    <property type="protein sequence ID" value="KAK2947333.1"/>
    <property type="molecule type" value="Genomic_DNA"/>
</dbReference>
<evidence type="ECO:0000313" key="1">
    <source>
        <dbReference type="EMBL" id="KAK2947333.1"/>
    </source>
</evidence>
<evidence type="ECO:0000313" key="2">
    <source>
        <dbReference type="Proteomes" id="UP001281761"/>
    </source>
</evidence>
<comment type="caution">
    <text evidence="1">The sequence shown here is derived from an EMBL/GenBank/DDBJ whole genome shotgun (WGS) entry which is preliminary data.</text>
</comment>
<protein>
    <submittedName>
        <fullName evidence="1">Uncharacterized protein</fullName>
    </submittedName>
</protein>
<sequence>MPLSDSSDSPFTLRDSGITCTWTECEVIHLLNTHFSPLLAHLVGRVFVLDITSRSLIIRPFLISHRLSCLLFSVILTVHSALTEASVTLDLSINISHSLFSSPHVSSFSRHFDPTFYSLLARSSAFISTISSFALSSRHSAVVVGFEDALDSSLLSESFCGVNDITTFGRCSSSLSIFGHFIAEAGSVLFRVLSFSGFRFLVLEVVLVLF</sequence>
<accession>A0ABQ9X6B8</accession>
<reference evidence="1 2" key="1">
    <citation type="journal article" date="2022" name="bioRxiv">
        <title>Genomics of Preaxostyla Flagellates Illuminates Evolutionary Transitions and the Path Towards Mitochondrial Loss.</title>
        <authorList>
            <person name="Novak L.V.F."/>
            <person name="Treitli S.C."/>
            <person name="Pyrih J."/>
            <person name="Halakuc P."/>
            <person name="Pipaliya S.V."/>
            <person name="Vacek V."/>
            <person name="Brzon O."/>
            <person name="Soukal P."/>
            <person name="Eme L."/>
            <person name="Dacks J.B."/>
            <person name="Karnkowska A."/>
            <person name="Elias M."/>
            <person name="Hampl V."/>
        </authorList>
    </citation>
    <scope>NUCLEOTIDE SEQUENCE [LARGE SCALE GENOMIC DNA]</scope>
    <source>
        <strain evidence="1">NAU3</strain>
        <tissue evidence="1">Gut</tissue>
    </source>
</reference>